<evidence type="ECO:0000313" key="1">
    <source>
        <dbReference type="EMBL" id="JAD24998.1"/>
    </source>
</evidence>
<reference evidence="1" key="1">
    <citation type="submission" date="2014-09" db="EMBL/GenBank/DDBJ databases">
        <authorList>
            <person name="Magalhaes I.L.F."/>
            <person name="Oliveira U."/>
            <person name="Santos F.R."/>
            <person name="Vidigal T.H.D.A."/>
            <person name="Brescovit A.D."/>
            <person name="Santos A.J."/>
        </authorList>
    </citation>
    <scope>NUCLEOTIDE SEQUENCE</scope>
    <source>
        <tissue evidence="1">Shoot tissue taken approximately 20 cm above the soil surface</tissue>
    </source>
</reference>
<dbReference type="AlphaFoldDB" id="A0A0A8YGQ1"/>
<sequence>MNWLAMFNSEIWLQPVS</sequence>
<dbReference type="EMBL" id="GBRH01272897">
    <property type="protein sequence ID" value="JAD24998.1"/>
    <property type="molecule type" value="Transcribed_RNA"/>
</dbReference>
<organism evidence="1">
    <name type="scientific">Arundo donax</name>
    <name type="common">Giant reed</name>
    <name type="synonym">Donax arundinaceus</name>
    <dbReference type="NCBI Taxonomy" id="35708"/>
    <lineage>
        <taxon>Eukaryota</taxon>
        <taxon>Viridiplantae</taxon>
        <taxon>Streptophyta</taxon>
        <taxon>Embryophyta</taxon>
        <taxon>Tracheophyta</taxon>
        <taxon>Spermatophyta</taxon>
        <taxon>Magnoliopsida</taxon>
        <taxon>Liliopsida</taxon>
        <taxon>Poales</taxon>
        <taxon>Poaceae</taxon>
        <taxon>PACMAD clade</taxon>
        <taxon>Arundinoideae</taxon>
        <taxon>Arundineae</taxon>
        <taxon>Arundo</taxon>
    </lineage>
</organism>
<name>A0A0A8YGQ1_ARUDO</name>
<protein>
    <submittedName>
        <fullName evidence="1">Uncharacterized protein</fullName>
    </submittedName>
</protein>
<reference evidence="1" key="2">
    <citation type="journal article" date="2015" name="Data Brief">
        <title>Shoot transcriptome of the giant reed, Arundo donax.</title>
        <authorList>
            <person name="Barrero R.A."/>
            <person name="Guerrero F.D."/>
            <person name="Moolhuijzen P."/>
            <person name="Goolsby J.A."/>
            <person name="Tidwell J."/>
            <person name="Bellgard S.E."/>
            <person name="Bellgard M.I."/>
        </authorList>
    </citation>
    <scope>NUCLEOTIDE SEQUENCE</scope>
    <source>
        <tissue evidence="1">Shoot tissue taken approximately 20 cm above the soil surface</tissue>
    </source>
</reference>
<proteinExistence type="predicted"/>
<accession>A0A0A8YGQ1</accession>